<evidence type="ECO:0000313" key="3">
    <source>
        <dbReference type="Proteomes" id="UP000239352"/>
    </source>
</evidence>
<accession>A0A2T0GVQ6</accession>
<reference evidence="2 3" key="1">
    <citation type="submission" date="2018-03" db="EMBL/GenBank/DDBJ databases">
        <title>Actinopolyspora mortivallis from Sahara, screening for active biomolecules.</title>
        <authorList>
            <person name="Selama O."/>
            <person name="Wellington E.M.H."/>
            <person name="Hacene H."/>
        </authorList>
    </citation>
    <scope>NUCLEOTIDE SEQUENCE [LARGE SCALE GENOMIC DNA]</scope>
    <source>
        <strain evidence="2 3">M5A</strain>
    </source>
</reference>
<feature type="transmembrane region" description="Helical" evidence="1">
    <location>
        <begin position="6"/>
        <end position="25"/>
    </location>
</feature>
<name>A0A2T0GVQ6_ACTMO</name>
<keyword evidence="3" id="KW-1185">Reference proteome</keyword>
<organism evidence="2 3">
    <name type="scientific">Actinopolyspora mortivallis</name>
    <dbReference type="NCBI Taxonomy" id="33906"/>
    <lineage>
        <taxon>Bacteria</taxon>
        <taxon>Bacillati</taxon>
        <taxon>Actinomycetota</taxon>
        <taxon>Actinomycetes</taxon>
        <taxon>Actinopolysporales</taxon>
        <taxon>Actinopolysporaceae</taxon>
        <taxon>Actinopolyspora</taxon>
    </lineage>
</organism>
<gene>
    <name evidence="2" type="ORF">CEP50_11580</name>
</gene>
<sequence>MIYTVIIVIVLPVMAFWIALAFIPWRPLWLRLFFLGVQMIGTVLIVALVDLEIGFMLTLFLPGFLVAVYRSWRAVRSIGGVGRKGLTDR</sequence>
<keyword evidence="1" id="KW-1133">Transmembrane helix</keyword>
<comment type="caution">
    <text evidence="2">The sequence shown here is derived from an EMBL/GenBank/DDBJ whole genome shotgun (WGS) entry which is preliminary data.</text>
</comment>
<dbReference type="EMBL" id="PVSR01000018">
    <property type="protein sequence ID" value="PRW63191.1"/>
    <property type="molecule type" value="Genomic_DNA"/>
</dbReference>
<keyword evidence="1" id="KW-0472">Membrane</keyword>
<evidence type="ECO:0000256" key="1">
    <source>
        <dbReference type="SAM" id="Phobius"/>
    </source>
</evidence>
<dbReference type="InParanoid" id="A0A2T0GVQ6"/>
<feature type="transmembrane region" description="Helical" evidence="1">
    <location>
        <begin position="55"/>
        <end position="72"/>
    </location>
</feature>
<evidence type="ECO:0000313" key="2">
    <source>
        <dbReference type="EMBL" id="PRW63191.1"/>
    </source>
</evidence>
<keyword evidence="1" id="KW-0812">Transmembrane</keyword>
<dbReference type="Proteomes" id="UP000239352">
    <property type="component" value="Unassembled WGS sequence"/>
</dbReference>
<proteinExistence type="predicted"/>
<dbReference type="AlphaFoldDB" id="A0A2T0GVQ6"/>
<protein>
    <submittedName>
        <fullName evidence="2">Uncharacterized protein</fullName>
    </submittedName>
</protein>